<evidence type="ECO:0000313" key="3">
    <source>
        <dbReference type="EMBL" id="GJM86278.1"/>
    </source>
</evidence>
<evidence type="ECO:0000256" key="1">
    <source>
        <dbReference type="SAM" id="SignalP"/>
    </source>
</evidence>
<reference evidence="2" key="2">
    <citation type="submission" date="2021-12" db="EMBL/GenBank/DDBJ databases">
        <title>Resequencing data analysis of finger millet.</title>
        <authorList>
            <person name="Hatakeyama M."/>
            <person name="Aluri S."/>
            <person name="Balachadran M.T."/>
            <person name="Sivarajan S.R."/>
            <person name="Poveda L."/>
            <person name="Shimizu-Inatsugi R."/>
            <person name="Schlapbach R."/>
            <person name="Sreeman S.M."/>
            <person name="Shimizu K.K."/>
        </authorList>
    </citation>
    <scope>NUCLEOTIDE SEQUENCE</scope>
</reference>
<gene>
    <name evidence="2" type="primary">ga01435</name>
    <name evidence="3" type="synonym">ga02122</name>
    <name evidence="2" type="ORF">PR202_ga01435</name>
    <name evidence="3" type="ORF">PR202_ga02122</name>
</gene>
<dbReference type="EMBL" id="BQKI01000001">
    <property type="protein sequence ID" value="GJM85651.1"/>
    <property type="molecule type" value="Genomic_DNA"/>
</dbReference>
<dbReference type="AlphaFoldDB" id="A0AAV5BGU7"/>
<dbReference type="EMBL" id="BQKI01000001">
    <property type="protein sequence ID" value="GJM86278.1"/>
    <property type="molecule type" value="Genomic_DNA"/>
</dbReference>
<feature type="signal peptide" evidence="1">
    <location>
        <begin position="1"/>
        <end position="18"/>
    </location>
</feature>
<accession>A0AAV5BGU7</accession>
<reference evidence="2" key="1">
    <citation type="journal article" date="2018" name="DNA Res.">
        <title>Multiple hybrid de novo genome assembly of finger millet, an orphan allotetraploid crop.</title>
        <authorList>
            <person name="Hatakeyama M."/>
            <person name="Aluri S."/>
            <person name="Balachadran M.T."/>
            <person name="Sivarajan S.R."/>
            <person name="Patrignani A."/>
            <person name="Gruter S."/>
            <person name="Poveda L."/>
            <person name="Shimizu-Inatsugi R."/>
            <person name="Baeten J."/>
            <person name="Francoijs K.J."/>
            <person name="Nataraja K.N."/>
            <person name="Reddy Y.A.N."/>
            <person name="Phadnis S."/>
            <person name="Ravikumar R.L."/>
            <person name="Schlapbach R."/>
            <person name="Sreeman S.M."/>
            <person name="Shimizu K.K."/>
        </authorList>
    </citation>
    <scope>NUCLEOTIDE SEQUENCE</scope>
</reference>
<organism evidence="2 4">
    <name type="scientific">Eleusine coracana subsp. coracana</name>
    <dbReference type="NCBI Taxonomy" id="191504"/>
    <lineage>
        <taxon>Eukaryota</taxon>
        <taxon>Viridiplantae</taxon>
        <taxon>Streptophyta</taxon>
        <taxon>Embryophyta</taxon>
        <taxon>Tracheophyta</taxon>
        <taxon>Spermatophyta</taxon>
        <taxon>Magnoliopsida</taxon>
        <taxon>Liliopsida</taxon>
        <taxon>Poales</taxon>
        <taxon>Poaceae</taxon>
        <taxon>PACMAD clade</taxon>
        <taxon>Chloridoideae</taxon>
        <taxon>Cynodonteae</taxon>
        <taxon>Eleusininae</taxon>
        <taxon>Eleusine</taxon>
    </lineage>
</organism>
<keyword evidence="4" id="KW-1185">Reference proteome</keyword>
<keyword evidence="1" id="KW-0732">Signal</keyword>
<protein>
    <submittedName>
        <fullName evidence="2">Uncharacterized protein</fullName>
    </submittedName>
</protein>
<evidence type="ECO:0000313" key="2">
    <source>
        <dbReference type="EMBL" id="GJM85651.1"/>
    </source>
</evidence>
<feature type="chain" id="PRO_5044714487" evidence="1">
    <location>
        <begin position="19"/>
        <end position="76"/>
    </location>
</feature>
<sequence length="76" mass="8092">MLLLLLLLAIELPVFTYGCRDPKSAEAPRHGVAVLWTARTPPSMAPPGAGNVDALALTMHGESKRLVPEGPNPLHN</sequence>
<evidence type="ECO:0000313" key="4">
    <source>
        <dbReference type="Proteomes" id="UP001054889"/>
    </source>
</evidence>
<comment type="caution">
    <text evidence="2">The sequence shown here is derived from an EMBL/GenBank/DDBJ whole genome shotgun (WGS) entry which is preliminary data.</text>
</comment>
<proteinExistence type="predicted"/>
<dbReference type="Proteomes" id="UP001054889">
    <property type="component" value="Unassembled WGS sequence"/>
</dbReference>
<name>A0AAV5BGU7_ELECO</name>